<evidence type="ECO:0000256" key="1">
    <source>
        <dbReference type="ARBA" id="ARBA00004943"/>
    </source>
</evidence>
<keyword evidence="7" id="KW-0472">Membrane</keyword>
<dbReference type="Pfam" id="PF00762">
    <property type="entry name" value="Ferrochelatase"/>
    <property type="match status" value="2"/>
</dbReference>
<evidence type="ECO:0000256" key="3">
    <source>
        <dbReference type="ARBA" id="ARBA00023004"/>
    </source>
</evidence>
<evidence type="ECO:0000256" key="2">
    <source>
        <dbReference type="ARBA" id="ARBA00007718"/>
    </source>
</evidence>
<organism evidence="8">
    <name type="scientific">Strigomonas oncopelti</name>
    <name type="common">Parasitic flagellate</name>
    <name type="synonym">Crithidia oncopelti</name>
    <dbReference type="NCBI Taxonomy" id="5657"/>
    <lineage>
        <taxon>Eukaryota</taxon>
        <taxon>Discoba</taxon>
        <taxon>Euglenozoa</taxon>
        <taxon>Kinetoplastea</taxon>
        <taxon>Metakinetoplastina</taxon>
        <taxon>Trypanosomatida</taxon>
        <taxon>Trypanosomatidae</taxon>
        <taxon>Strigomonadinae</taxon>
        <taxon>Strigomonas</taxon>
    </lineage>
</organism>
<keyword evidence="4 7" id="KW-0350">Heme biosynthesis</keyword>
<dbReference type="InterPro" id="IPR033659">
    <property type="entry name" value="Ferrochelatase_N"/>
</dbReference>
<dbReference type="CDD" id="cd00419">
    <property type="entry name" value="Ferrochelatase_C"/>
    <property type="match status" value="1"/>
</dbReference>
<evidence type="ECO:0000256" key="4">
    <source>
        <dbReference type="ARBA" id="ARBA00023133"/>
    </source>
</evidence>
<reference evidence="8" key="1">
    <citation type="journal article" date="2011" name="PLoS ONE">
        <title>Identification and Phylogenetic Analysis of Heme Synthesis Genes in Trypanosomatids and Their Bacterial Endosymbionts.</title>
        <authorList>
            <person name="Alves J.M.P."/>
            <person name="Voegtly L.J."/>
            <person name="Matveyev A.V."/>
            <person name="Lara A.M."/>
            <person name="da Silva F.M."/>
            <person name="Serrano M.G."/>
            <person name="Buck G.A."/>
            <person name="Teixeira M.M.G."/>
            <person name="Camargo E.P."/>
        </authorList>
    </citation>
    <scope>NUCLEOTIDE SEQUENCE</scope>
    <source>
        <strain evidence="8">TCC290E</strain>
    </source>
</reference>
<dbReference type="EMBL" id="JF756652">
    <property type="protein sequence ID" value="AEM25310.1"/>
    <property type="molecule type" value="Genomic_DNA"/>
</dbReference>
<comment type="similarity">
    <text evidence="2 7">Belongs to the ferrochelatase family.</text>
</comment>
<comment type="pathway">
    <text evidence="1 7">Porphyrin-containing compound metabolism; protoheme biosynthesis; protoheme from protoporphyrin-IX: step 1/1.</text>
</comment>
<keyword evidence="5 7" id="KW-0456">Lyase</keyword>
<dbReference type="Gene3D" id="3.40.50.1400">
    <property type="match status" value="2"/>
</dbReference>
<comment type="function">
    <text evidence="7">Catalyzes the ferrous insertion into protoporphyrin IX.</text>
</comment>
<evidence type="ECO:0000256" key="6">
    <source>
        <dbReference type="ARBA" id="ARBA00023244"/>
    </source>
</evidence>
<dbReference type="UniPathway" id="UPA00252">
    <property type="reaction ID" value="UER00325"/>
</dbReference>
<evidence type="ECO:0000256" key="7">
    <source>
        <dbReference type="RuleBase" id="RU000607"/>
    </source>
</evidence>
<dbReference type="GO" id="GO:0005743">
    <property type="term" value="C:mitochondrial inner membrane"/>
    <property type="evidence" value="ECO:0007669"/>
    <property type="project" value="UniProtKB-SubCell"/>
</dbReference>
<dbReference type="SUPFAM" id="SSF53800">
    <property type="entry name" value="Chelatase"/>
    <property type="match status" value="1"/>
</dbReference>
<dbReference type="PANTHER" id="PTHR11108">
    <property type="entry name" value="FERROCHELATASE"/>
    <property type="match status" value="1"/>
</dbReference>
<comment type="catalytic activity">
    <reaction evidence="7">
        <text>heme b + 2 H(+) = protoporphyrin IX + Fe(2+)</text>
        <dbReference type="Rhea" id="RHEA:22584"/>
        <dbReference type="ChEBI" id="CHEBI:15378"/>
        <dbReference type="ChEBI" id="CHEBI:29033"/>
        <dbReference type="ChEBI" id="CHEBI:57306"/>
        <dbReference type="ChEBI" id="CHEBI:60344"/>
        <dbReference type="EC" id="4.98.1.1"/>
    </reaction>
</comment>
<dbReference type="NCBIfam" id="TIGR00109">
    <property type="entry name" value="hemH"/>
    <property type="match status" value="1"/>
</dbReference>
<dbReference type="InterPro" id="IPR033644">
    <property type="entry name" value="Ferrochelatase_C"/>
</dbReference>
<dbReference type="AlphaFoldDB" id="G1C9Q7"/>
<comment type="subcellular location">
    <subcellularLocation>
        <location evidence="7">Mitochondrion inner membrane</location>
    </subcellularLocation>
</comment>
<dbReference type="GO" id="GO:0006783">
    <property type="term" value="P:heme biosynthetic process"/>
    <property type="evidence" value="ECO:0007669"/>
    <property type="project" value="UniProtKB-UniRule"/>
</dbReference>
<keyword evidence="3 7" id="KW-0408">Iron</keyword>
<dbReference type="GO" id="GO:0004325">
    <property type="term" value="F:ferrochelatase activity"/>
    <property type="evidence" value="ECO:0007669"/>
    <property type="project" value="UniProtKB-UniRule"/>
</dbReference>
<evidence type="ECO:0000313" key="8">
    <source>
        <dbReference type="EMBL" id="AEM25310.1"/>
    </source>
</evidence>
<dbReference type="InterPro" id="IPR019772">
    <property type="entry name" value="Ferrochelatase_AS"/>
</dbReference>
<accession>G1C9Q7</accession>
<keyword evidence="6 7" id="KW-0627">Porphyrin biosynthesis</keyword>
<dbReference type="PROSITE" id="PS00534">
    <property type="entry name" value="FERROCHELATASE"/>
    <property type="match status" value="1"/>
</dbReference>
<dbReference type="CDD" id="cd03411">
    <property type="entry name" value="Ferrochelatase_N"/>
    <property type="match status" value="1"/>
</dbReference>
<evidence type="ECO:0000256" key="5">
    <source>
        <dbReference type="ARBA" id="ARBA00023239"/>
    </source>
</evidence>
<dbReference type="HAMAP" id="MF_00323">
    <property type="entry name" value="Ferrochelatase"/>
    <property type="match status" value="1"/>
</dbReference>
<keyword evidence="7" id="KW-0496">Mitochondrion</keyword>
<dbReference type="EC" id="4.98.1.1" evidence="7"/>
<dbReference type="InterPro" id="IPR001015">
    <property type="entry name" value="Ferrochelatase"/>
</dbReference>
<sequence length="388" mass="43561">MTSPNTLILIVNLGTPTSTAPYAVRNFLREFLSDRRVVDLPRYIWLPILYCFVLPFRPYRAAKAYEAVWIRGAHVAQLTGKSAADGTSPLSLYTYSVASKLQHALEKHPIVVKAAMRYGEDNVPACLKAAERDYPSIKRVFVLPLFPQYSSTTSACVFDEVFSYYGDPTKRCLPALQLNREYYSNPAYIEALADSVVAKMSEHFECKPETNWATVLSATLPNLAIVFSYHSIPVRYAATGDDYPSQCYETTKLIRAALERKLSLSLHEVIIHVFQSRFGKEPWIGPFLADTIRVLPLDCDTLENQKKKQELAQTAQEPFLAKKVVKTCFVASPSFSVDCLETLEEIAISAKEDFERSGGKTFVYAPCLNDCDAHVRALVSVIEDNVRL</sequence>
<name>G1C9Q7_STROO</name>
<gene>
    <name evidence="8" type="primary">FeCH</name>
</gene>
<dbReference type="PANTHER" id="PTHR11108:SF1">
    <property type="entry name" value="FERROCHELATASE, MITOCHONDRIAL"/>
    <property type="match status" value="1"/>
</dbReference>
<protein>
    <recommendedName>
        <fullName evidence="7">Ferrochelatase</fullName>
        <ecNumber evidence="7">4.98.1.1</ecNumber>
    </recommendedName>
</protein>
<keyword evidence="7" id="KW-0999">Mitochondrion inner membrane</keyword>
<proteinExistence type="inferred from homology"/>